<comment type="caution">
    <text evidence="2">The sequence shown here is derived from an EMBL/GenBank/DDBJ whole genome shotgun (WGS) entry which is preliminary data.</text>
</comment>
<evidence type="ECO:0000313" key="3">
    <source>
        <dbReference type="Proteomes" id="UP000192247"/>
    </source>
</evidence>
<accession>A0A1V9XGD9</accession>
<protein>
    <submittedName>
        <fullName evidence="2">Uncharacterized protein</fullName>
    </submittedName>
</protein>
<dbReference type="Proteomes" id="UP000192247">
    <property type="component" value="Unassembled WGS sequence"/>
</dbReference>
<evidence type="ECO:0000313" key="2">
    <source>
        <dbReference type="EMBL" id="OQR72422.1"/>
    </source>
</evidence>
<proteinExistence type="predicted"/>
<evidence type="ECO:0000256" key="1">
    <source>
        <dbReference type="SAM" id="MobiDB-lite"/>
    </source>
</evidence>
<dbReference type="AlphaFoldDB" id="A0A1V9XGD9"/>
<dbReference type="InParanoid" id="A0A1V9XGD9"/>
<gene>
    <name evidence="2" type="ORF">BIW11_01308</name>
</gene>
<dbReference type="EMBL" id="MNPL01011816">
    <property type="protein sequence ID" value="OQR72422.1"/>
    <property type="molecule type" value="Genomic_DNA"/>
</dbReference>
<organism evidence="2 3">
    <name type="scientific">Tropilaelaps mercedesae</name>
    <dbReference type="NCBI Taxonomy" id="418985"/>
    <lineage>
        <taxon>Eukaryota</taxon>
        <taxon>Metazoa</taxon>
        <taxon>Ecdysozoa</taxon>
        <taxon>Arthropoda</taxon>
        <taxon>Chelicerata</taxon>
        <taxon>Arachnida</taxon>
        <taxon>Acari</taxon>
        <taxon>Parasitiformes</taxon>
        <taxon>Mesostigmata</taxon>
        <taxon>Gamasina</taxon>
        <taxon>Dermanyssoidea</taxon>
        <taxon>Laelapidae</taxon>
        <taxon>Tropilaelaps</taxon>
    </lineage>
</organism>
<feature type="region of interest" description="Disordered" evidence="1">
    <location>
        <begin position="69"/>
        <end position="94"/>
    </location>
</feature>
<feature type="compositionally biased region" description="Polar residues" evidence="1">
    <location>
        <begin position="69"/>
        <end position="92"/>
    </location>
</feature>
<sequence>MPLRCRPNLWTERKKIDYLPRLAVDGFFREPAWSRASGQRFRSGGLSELQSGTVPPSSAPAIAMISVTGPMSSPVHHQSSMGSPSLPNQNMGSPFYDDASVSLAKLSPTQ</sequence>
<reference evidence="2 3" key="1">
    <citation type="journal article" date="2017" name="Gigascience">
        <title>Draft genome of the honey bee ectoparasitic mite, Tropilaelaps mercedesae, is shaped by the parasitic life history.</title>
        <authorList>
            <person name="Dong X."/>
            <person name="Armstrong S.D."/>
            <person name="Xia D."/>
            <person name="Makepeace B.L."/>
            <person name="Darby A.C."/>
            <person name="Kadowaki T."/>
        </authorList>
    </citation>
    <scope>NUCLEOTIDE SEQUENCE [LARGE SCALE GENOMIC DNA]</scope>
    <source>
        <strain evidence="2">Wuxi-XJTLU</strain>
    </source>
</reference>
<name>A0A1V9XGD9_9ACAR</name>
<keyword evidence="3" id="KW-1185">Reference proteome</keyword>